<keyword evidence="9 11" id="KW-0472">Membrane</keyword>
<dbReference type="GeneID" id="30971521"/>
<evidence type="ECO:0000256" key="4">
    <source>
        <dbReference type="ARBA" id="ARBA00022475"/>
    </source>
</evidence>
<feature type="transmembrane region" description="Helical" evidence="11">
    <location>
        <begin position="1017"/>
        <end position="1049"/>
    </location>
</feature>
<protein>
    <submittedName>
        <fullName evidence="14">Uncharacterized protein</fullName>
    </submittedName>
</protein>
<evidence type="ECO:0000256" key="5">
    <source>
        <dbReference type="ARBA" id="ARBA00022692"/>
    </source>
</evidence>
<keyword evidence="15" id="KW-1185">Reference proteome</keyword>
<dbReference type="InterPro" id="IPR027417">
    <property type="entry name" value="P-loop_NTPase"/>
</dbReference>
<feature type="transmembrane region" description="Helical" evidence="11">
    <location>
        <begin position="1118"/>
        <end position="1141"/>
    </location>
</feature>
<feature type="domain" description="ABC transmembrane type-1" evidence="13">
    <location>
        <begin position="271"/>
        <end position="551"/>
    </location>
</feature>
<dbReference type="InterPro" id="IPR036640">
    <property type="entry name" value="ABC1_TM_sf"/>
</dbReference>
<dbReference type="Proteomes" id="UP000184546">
    <property type="component" value="Unassembled WGS sequence"/>
</dbReference>
<feature type="transmembrane region" description="Helical" evidence="11">
    <location>
        <begin position="72"/>
        <end position="91"/>
    </location>
</feature>
<feature type="domain" description="ABC transmembrane type-1" evidence="13">
    <location>
        <begin position="893"/>
        <end position="1158"/>
    </location>
</feature>
<dbReference type="STRING" id="690307.A0A1L9WHJ4"/>
<dbReference type="VEuPathDB" id="FungiDB:ASPACDRAFT_1859887"/>
<dbReference type="InterPro" id="IPR003593">
    <property type="entry name" value="AAA+_ATPase"/>
</dbReference>
<evidence type="ECO:0000256" key="3">
    <source>
        <dbReference type="ARBA" id="ARBA00022448"/>
    </source>
</evidence>
<feature type="transmembrane region" description="Helical" evidence="11">
    <location>
        <begin position="489"/>
        <end position="511"/>
    </location>
</feature>
<evidence type="ECO:0000313" key="15">
    <source>
        <dbReference type="Proteomes" id="UP000184546"/>
    </source>
</evidence>
<dbReference type="CDD" id="cd03250">
    <property type="entry name" value="ABCC_MRP_domain1"/>
    <property type="match status" value="1"/>
</dbReference>
<dbReference type="FunFam" id="1.20.1560.10:FF:000066">
    <property type="entry name" value="ABC multidrug transporter (Eurofung)"/>
    <property type="match status" value="1"/>
</dbReference>
<dbReference type="GO" id="GO:0005886">
    <property type="term" value="C:plasma membrane"/>
    <property type="evidence" value="ECO:0007669"/>
    <property type="project" value="UniProtKB-SubCell"/>
</dbReference>
<keyword evidence="5 11" id="KW-0812">Transmembrane</keyword>
<keyword evidence="8 11" id="KW-1133">Transmembrane helix</keyword>
<dbReference type="SUPFAM" id="SSF90123">
    <property type="entry name" value="ABC transporter transmembrane region"/>
    <property type="match status" value="2"/>
</dbReference>
<dbReference type="PROSITE" id="PS00211">
    <property type="entry name" value="ABC_TRANSPORTER_1"/>
    <property type="match status" value="2"/>
</dbReference>
<dbReference type="FunFam" id="1.20.1560.10:FF:000055">
    <property type="entry name" value="ABC multidrug transporter (Eurofung)"/>
    <property type="match status" value="1"/>
</dbReference>
<feature type="transmembrane region" description="Helical" evidence="11">
    <location>
        <begin position="157"/>
        <end position="175"/>
    </location>
</feature>
<dbReference type="InterPro" id="IPR011527">
    <property type="entry name" value="ABC1_TM_dom"/>
</dbReference>
<dbReference type="SMART" id="SM00382">
    <property type="entry name" value="AAA"/>
    <property type="match status" value="2"/>
</dbReference>
<evidence type="ECO:0000256" key="1">
    <source>
        <dbReference type="ARBA" id="ARBA00004651"/>
    </source>
</evidence>
<feature type="domain" description="ABC transporter" evidence="12">
    <location>
        <begin position="1209"/>
        <end position="1440"/>
    </location>
</feature>
<proteinExistence type="inferred from homology"/>
<organism evidence="14 15">
    <name type="scientific">Aspergillus aculeatus (strain ATCC 16872 / CBS 172.66 / WB 5094)</name>
    <dbReference type="NCBI Taxonomy" id="690307"/>
    <lineage>
        <taxon>Eukaryota</taxon>
        <taxon>Fungi</taxon>
        <taxon>Dikarya</taxon>
        <taxon>Ascomycota</taxon>
        <taxon>Pezizomycotina</taxon>
        <taxon>Eurotiomycetes</taxon>
        <taxon>Eurotiomycetidae</taxon>
        <taxon>Eurotiales</taxon>
        <taxon>Aspergillaceae</taxon>
        <taxon>Aspergillus</taxon>
        <taxon>Aspergillus subgen. Circumdati</taxon>
    </lineage>
</organism>
<feature type="transmembrane region" description="Helical" evidence="11">
    <location>
        <begin position="34"/>
        <end position="51"/>
    </location>
</feature>
<dbReference type="PROSITE" id="PS50929">
    <property type="entry name" value="ABC_TM1F"/>
    <property type="match status" value="2"/>
</dbReference>
<comment type="similarity">
    <text evidence="2">Belongs to the ABC transporter superfamily. ABCC family. Conjugate transporter (TC 3.A.1.208) subfamily.</text>
</comment>
<keyword evidence="7" id="KW-0067">ATP-binding</keyword>
<dbReference type="FunFam" id="3.40.50.300:FF:000838">
    <property type="entry name" value="ABC multidrug transporter (Eurofung)"/>
    <property type="match status" value="1"/>
</dbReference>
<reference evidence="15" key="1">
    <citation type="journal article" date="2017" name="Genome Biol.">
        <title>Comparative genomics reveals high biological diversity and specific adaptations in the industrially and medically important fungal genus Aspergillus.</title>
        <authorList>
            <person name="de Vries R.P."/>
            <person name="Riley R."/>
            <person name="Wiebenga A."/>
            <person name="Aguilar-Osorio G."/>
            <person name="Amillis S."/>
            <person name="Uchima C.A."/>
            <person name="Anderluh G."/>
            <person name="Asadollahi M."/>
            <person name="Askin M."/>
            <person name="Barry K."/>
            <person name="Battaglia E."/>
            <person name="Bayram O."/>
            <person name="Benocci T."/>
            <person name="Braus-Stromeyer S.A."/>
            <person name="Caldana C."/>
            <person name="Canovas D."/>
            <person name="Cerqueira G.C."/>
            <person name="Chen F."/>
            <person name="Chen W."/>
            <person name="Choi C."/>
            <person name="Clum A."/>
            <person name="Dos Santos R.A."/>
            <person name="Damasio A.R."/>
            <person name="Diallinas G."/>
            <person name="Emri T."/>
            <person name="Fekete E."/>
            <person name="Flipphi M."/>
            <person name="Freyberg S."/>
            <person name="Gallo A."/>
            <person name="Gournas C."/>
            <person name="Habgood R."/>
            <person name="Hainaut M."/>
            <person name="Harispe M.L."/>
            <person name="Henrissat B."/>
            <person name="Hilden K.S."/>
            <person name="Hope R."/>
            <person name="Hossain A."/>
            <person name="Karabika E."/>
            <person name="Karaffa L."/>
            <person name="Karanyi Z."/>
            <person name="Krasevec N."/>
            <person name="Kuo A."/>
            <person name="Kusch H."/>
            <person name="LaButti K."/>
            <person name="Lagendijk E.L."/>
            <person name="Lapidus A."/>
            <person name="Levasseur A."/>
            <person name="Lindquist E."/>
            <person name="Lipzen A."/>
            <person name="Logrieco A.F."/>
            <person name="MacCabe A."/>
            <person name="Maekelae M.R."/>
            <person name="Malavazi I."/>
            <person name="Melin P."/>
            <person name="Meyer V."/>
            <person name="Mielnichuk N."/>
            <person name="Miskei M."/>
            <person name="Molnar A.P."/>
            <person name="Mule G."/>
            <person name="Ngan C.Y."/>
            <person name="Orejas M."/>
            <person name="Orosz E."/>
            <person name="Ouedraogo J.P."/>
            <person name="Overkamp K.M."/>
            <person name="Park H.-S."/>
            <person name="Perrone G."/>
            <person name="Piumi F."/>
            <person name="Punt P.J."/>
            <person name="Ram A.F."/>
            <person name="Ramon A."/>
            <person name="Rauscher S."/>
            <person name="Record E."/>
            <person name="Riano-Pachon D.M."/>
            <person name="Robert V."/>
            <person name="Roehrig J."/>
            <person name="Ruller R."/>
            <person name="Salamov A."/>
            <person name="Salih N.S."/>
            <person name="Samson R.A."/>
            <person name="Sandor E."/>
            <person name="Sanguinetti M."/>
            <person name="Schuetze T."/>
            <person name="Sepcic K."/>
            <person name="Shelest E."/>
            <person name="Sherlock G."/>
            <person name="Sophianopoulou V."/>
            <person name="Squina F.M."/>
            <person name="Sun H."/>
            <person name="Susca A."/>
            <person name="Todd R.B."/>
            <person name="Tsang A."/>
            <person name="Unkles S.E."/>
            <person name="van de Wiele N."/>
            <person name="van Rossen-Uffink D."/>
            <person name="Oliveira J.V."/>
            <person name="Vesth T.C."/>
            <person name="Visser J."/>
            <person name="Yu J.-H."/>
            <person name="Zhou M."/>
            <person name="Andersen M.R."/>
            <person name="Archer D.B."/>
            <person name="Baker S.E."/>
            <person name="Benoit I."/>
            <person name="Brakhage A.A."/>
            <person name="Braus G.H."/>
            <person name="Fischer R."/>
            <person name="Frisvad J.C."/>
            <person name="Goldman G.H."/>
            <person name="Houbraken J."/>
            <person name="Oakley B."/>
            <person name="Pocsi I."/>
            <person name="Scazzocchio C."/>
            <person name="Seiboth B."/>
            <person name="vanKuyk P.A."/>
            <person name="Wortman J."/>
            <person name="Dyer P.S."/>
            <person name="Grigoriev I.V."/>
        </authorList>
    </citation>
    <scope>NUCLEOTIDE SEQUENCE [LARGE SCALE GENOMIC DNA]</scope>
    <source>
        <strain evidence="15">ATCC 16872 / CBS 172.66 / WB 5094</strain>
    </source>
</reference>
<dbReference type="GO" id="GO:0140359">
    <property type="term" value="F:ABC-type transporter activity"/>
    <property type="evidence" value="ECO:0007669"/>
    <property type="project" value="InterPro"/>
</dbReference>
<gene>
    <name evidence="14" type="ORF">ASPACDRAFT_1859887</name>
</gene>
<dbReference type="InterPro" id="IPR050173">
    <property type="entry name" value="ABC_transporter_C-like"/>
</dbReference>
<evidence type="ECO:0000256" key="7">
    <source>
        <dbReference type="ARBA" id="ARBA00022840"/>
    </source>
</evidence>
<evidence type="ECO:0000256" key="6">
    <source>
        <dbReference type="ARBA" id="ARBA00022741"/>
    </source>
</evidence>
<dbReference type="CDD" id="cd18579">
    <property type="entry name" value="ABC_6TM_ABCC_D1"/>
    <property type="match status" value="1"/>
</dbReference>
<keyword evidence="4" id="KW-1003">Cell membrane</keyword>
<dbReference type="InterPro" id="IPR003439">
    <property type="entry name" value="ABC_transporter-like_ATP-bd"/>
</dbReference>
<dbReference type="PANTHER" id="PTHR24223">
    <property type="entry name" value="ATP-BINDING CASSETTE SUB-FAMILY C"/>
    <property type="match status" value="1"/>
</dbReference>
<dbReference type="Gene3D" id="3.40.50.300">
    <property type="entry name" value="P-loop containing nucleotide triphosphate hydrolases"/>
    <property type="match status" value="2"/>
</dbReference>
<evidence type="ECO:0000256" key="11">
    <source>
        <dbReference type="SAM" id="Phobius"/>
    </source>
</evidence>
<feature type="domain" description="ABC transporter" evidence="12">
    <location>
        <begin position="612"/>
        <end position="845"/>
    </location>
</feature>
<dbReference type="EMBL" id="KV878988">
    <property type="protein sequence ID" value="OJJ95642.1"/>
    <property type="molecule type" value="Genomic_DNA"/>
</dbReference>
<accession>A0A1L9WHJ4</accession>
<dbReference type="OrthoDB" id="6500128at2759"/>
<keyword evidence="6" id="KW-0547">Nucleotide-binding</keyword>
<evidence type="ECO:0000256" key="10">
    <source>
        <dbReference type="ARBA" id="ARBA00023180"/>
    </source>
</evidence>
<name>A0A1L9WHJ4_ASPA1</name>
<dbReference type="RefSeq" id="XP_020051982.1">
    <property type="nucleotide sequence ID" value="XM_020197707.1"/>
</dbReference>
<dbReference type="GO" id="GO:0016887">
    <property type="term" value="F:ATP hydrolysis activity"/>
    <property type="evidence" value="ECO:0007669"/>
    <property type="project" value="InterPro"/>
</dbReference>
<dbReference type="CDD" id="cd18580">
    <property type="entry name" value="ABC_6TM_ABCC_D2"/>
    <property type="match status" value="1"/>
</dbReference>
<comment type="subcellular location">
    <subcellularLocation>
        <location evidence="1">Cell membrane</location>
        <topology evidence="1">Multi-pass membrane protein</topology>
    </subcellularLocation>
</comment>
<dbReference type="SUPFAM" id="SSF52540">
    <property type="entry name" value="P-loop containing nucleoside triphosphate hydrolases"/>
    <property type="match status" value="2"/>
</dbReference>
<evidence type="ECO:0000256" key="8">
    <source>
        <dbReference type="ARBA" id="ARBA00022989"/>
    </source>
</evidence>
<dbReference type="InterPro" id="IPR017871">
    <property type="entry name" value="ABC_transporter-like_CS"/>
</dbReference>
<dbReference type="Pfam" id="PF00005">
    <property type="entry name" value="ABC_tran"/>
    <property type="match status" value="2"/>
</dbReference>
<feature type="transmembrane region" description="Helical" evidence="11">
    <location>
        <begin position="307"/>
        <end position="327"/>
    </location>
</feature>
<keyword evidence="10" id="KW-0325">Glycoprotein</keyword>
<dbReference type="PROSITE" id="PS50893">
    <property type="entry name" value="ABC_TRANSPORTER_2"/>
    <property type="match status" value="2"/>
</dbReference>
<evidence type="ECO:0000259" key="13">
    <source>
        <dbReference type="PROSITE" id="PS50929"/>
    </source>
</evidence>
<dbReference type="Gene3D" id="1.20.1560.10">
    <property type="entry name" value="ABC transporter type 1, transmembrane domain"/>
    <property type="match status" value="2"/>
</dbReference>
<dbReference type="OMA" id="WIRNRSI"/>
<dbReference type="PANTHER" id="PTHR24223:SF399">
    <property type="entry name" value="ABC TRANSPORTER ATNG"/>
    <property type="match status" value="1"/>
</dbReference>
<dbReference type="GO" id="GO:0005524">
    <property type="term" value="F:ATP binding"/>
    <property type="evidence" value="ECO:0007669"/>
    <property type="project" value="UniProtKB-KW"/>
</dbReference>
<evidence type="ECO:0000313" key="14">
    <source>
        <dbReference type="EMBL" id="OJJ95642.1"/>
    </source>
</evidence>
<dbReference type="CDD" id="cd03244">
    <property type="entry name" value="ABCC_MRP_domain2"/>
    <property type="match status" value="1"/>
</dbReference>
<dbReference type="InterPro" id="IPR044746">
    <property type="entry name" value="ABCC_6TM_D1"/>
</dbReference>
<evidence type="ECO:0000259" key="12">
    <source>
        <dbReference type="PROSITE" id="PS50893"/>
    </source>
</evidence>
<dbReference type="InterPro" id="IPR044726">
    <property type="entry name" value="ABCC_6TM_D2"/>
</dbReference>
<keyword evidence="3" id="KW-0813">Transport</keyword>
<evidence type="ECO:0000256" key="9">
    <source>
        <dbReference type="ARBA" id="ARBA00023136"/>
    </source>
</evidence>
<sequence length="1447" mass="160614">MENIHTCGDNEFGPQASHGCRGGFDFTLLFEECFFSIAPSILLLLILPVRWKQLQPGRIRKVSQSWLYWAKLGLGQAFGATQLALLIIWLLPHAPRTRASLPAAALSFATSLGLLLLSHWEHLFSIHPSHILNLALSVSLLLDAVRARSLWLASNTAIAGLYSASITIKAIWFYLESRSKRALLKHGEVQYGNEEITGLYSRAFFWWTNPYLFLGFKSLFSIDDLPHLDRSLSADVLHKQLNRSWNRASKRSHNALAYCTMYTFNSSIICSFIARLAVIGLSYSQPFLITALTDYVEDTKPDRNKGYGLIGAFGLVFLLKGIFSCLYQHHNYRLITKVRGAVVSLIYQKTLTLRFDEYSESAALTLMSNDIDNIAFGIQNMHEAWASPVETGIALYLLQRQVSWAAAVPAFVSLVAMLSTHHLSSSMPGRQKSWMQAIQQRVSFASSYLNAFVPIKMLNLHSRLGLIIQQLRVDELSRGKKFRHVMVKMNLLGGAITNLSPVVTLSIYAAIALHTGRAPLDVAATFTTLSIISLWSTPLSNLVYSGPRVAGALESIQRIQAYLTADTKPDHRTVQPQTGTAASKSIPVEVLAETAGSIELFPNPRKGETTNVSTADLVHASNADLGWTSASDPTLTNVNTRIPASSLTVVAGPIGSGKSTLLKACLGEVPCLKGSIHINVANVAYCGTKTWIRNRSIRDNICDPLPYEEEWYRTILHATALDRDIDALPEKDLTDIGSNGISMSGGQRQRVAIARAVYARTKLAIFDDAFSALDAATAAQVFARVFASDGILRRNGVAVILVTHEWNHLAHADHVIFIDQGTIVEQGPPQILQKLRDHVMQKEANDRSLLQNNLFLEQQKPRSSNPIDSDDVLARHKGDLHDYAYYFRTSGGWSMVLYAGALVVGLFSAQFTSLWVQWWAETNEKTPFGHLARYIGIYTFLAVAAAALWAYCMWLVFCRIVPTSSSQLHEHLVTKVKDAPLYWHTSTDTGVILNRFSQDMTMIDRSLPADFLKTSNYLVQCVISVAFICVGAKYMATLIPVTVFVIYWIQKFYLRSSRQLRHLELEAKSPLYTQFTETLSGLITIRAFGWQDNFEAEHRDLLQISQRPYYFLFVIQRWLTLVLDLLVAALAVMLAVFAVFVPHTGPIGVSLISLITFNEQLAELINCWASLDTSIGAISRIRSFGKVPTEHLSHETQNPPLTWPSEGSITFQNATMAYAPTASPILRNITLTIPAGSKLGVCGRTGSGKSSLLLALLRMIEIRSGDISIDGVSLQSCPRDSIRSKITVIPQEPVLFPGTVRENITTFQTMDDDRVLRAMEKVQLREHIAAHGGLDTGIEDLPLSAGQKQLLSLARAILSKQKILLLDEVTSHVDVETDRLVQRVIREEFRGCTVIAVAHRVHTLVDYDRIAVFDGGWVVEYDAPSALLGRSGSVFGRLYDQTRSASH</sequence>
<feature type="transmembrane region" description="Helical" evidence="11">
    <location>
        <begin position="935"/>
        <end position="958"/>
    </location>
</feature>
<evidence type="ECO:0000256" key="2">
    <source>
        <dbReference type="ARBA" id="ARBA00009726"/>
    </source>
</evidence>
<dbReference type="Pfam" id="PF00664">
    <property type="entry name" value="ABC_membrane"/>
    <property type="match status" value="2"/>
</dbReference>
<feature type="transmembrane region" description="Helical" evidence="11">
    <location>
        <begin position="895"/>
        <end position="915"/>
    </location>
</feature>